<dbReference type="RefSeq" id="WP_013558802.1">
    <property type="nucleotide sequence ID" value="NC_014960.1"/>
</dbReference>
<dbReference type="Proteomes" id="UP000008922">
    <property type="component" value="Chromosome"/>
</dbReference>
<comment type="similarity">
    <text evidence="2">Belongs to the nurim family.</text>
</comment>
<evidence type="ECO:0000256" key="4">
    <source>
        <dbReference type="ARBA" id="ARBA00022989"/>
    </source>
</evidence>
<reference evidence="7 8" key="1">
    <citation type="submission" date="2010-12" db="EMBL/GenBank/DDBJ databases">
        <title>Whole genome sequence of Anaerolinea thermophila UNI-1.</title>
        <authorList>
            <person name="Narita-Yamada S."/>
            <person name="Kishi E."/>
            <person name="Watanabe Y."/>
            <person name="Takasaki K."/>
            <person name="Ankai A."/>
            <person name="Oguchi A."/>
            <person name="Fukui S."/>
            <person name="Takahashi M."/>
            <person name="Yashiro I."/>
            <person name="Hosoyama A."/>
            <person name="Sekiguchi Y."/>
            <person name="Hanada S."/>
            <person name="Fujita N."/>
        </authorList>
    </citation>
    <scope>NUCLEOTIDE SEQUENCE [LARGE SCALE GENOMIC DNA]</scope>
    <source>
        <strain evidence="8">DSM 14523 / JCM 11388 / NBRC 100420 / UNI-1</strain>
    </source>
</reference>
<feature type="transmembrane region" description="Helical" evidence="6">
    <location>
        <begin position="47"/>
        <end position="67"/>
    </location>
</feature>
<dbReference type="HOGENOM" id="CLU_084189_1_0_0"/>
<dbReference type="Pfam" id="PF06966">
    <property type="entry name" value="DUF1295"/>
    <property type="match status" value="1"/>
</dbReference>
<dbReference type="AlphaFoldDB" id="E8N070"/>
<protein>
    <submittedName>
        <fullName evidence="7">Hypothetical membrane protein</fullName>
    </submittedName>
</protein>
<evidence type="ECO:0000313" key="8">
    <source>
        <dbReference type="Proteomes" id="UP000008922"/>
    </source>
</evidence>
<gene>
    <name evidence="7" type="ordered locus">ANT_03710</name>
</gene>
<dbReference type="InterPro" id="IPR033580">
    <property type="entry name" value="Nurim-like"/>
</dbReference>
<evidence type="ECO:0000313" key="7">
    <source>
        <dbReference type="EMBL" id="BAJ62405.1"/>
    </source>
</evidence>
<dbReference type="Gene3D" id="1.20.120.1630">
    <property type="match status" value="1"/>
</dbReference>
<evidence type="ECO:0000256" key="5">
    <source>
        <dbReference type="ARBA" id="ARBA00023136"/>
    </source>
</evidence>
<proteinExistence type="inferred from homology"/>
<feature type="transmembrane region" description="Helical" evidence="6">
    <location>
        <begin position="140"/>
        <end position="171"/>
    </location>
</feature>
<sequence>MDIPSGFWLTLLACAGYGAIHSALASHTVKGWAERRFGQFARRTYRLFFVLMASLTTLALLAVPLLLPDRPLYVIPFPWIILTLAVQAFAVWGLLAALSQTDALAFLGLRQLSAPEPLRRRAKSGELVTRGFYGRVRHPLYLFSLILLWLFPVVTWNILALMIGLTVYLYIGTLLEERKLLDEFGEAYAEYRRTTPMIFPRLLPGRVTRPRQEGE</sequence>
<evidence type="ECO:0000256" key="1">
    <source>
        <dbReference type="ARBA" id="ARBA00004141"/>
    </source>
</evidence>
<keyword evidence="4 6" id="KW-1133">Transmembrane helix</keyword>
<dbReference type="GO" id="GO:0016020">
    <property type="term" value="C:membrane"/>
    <property type="evidence" value="ECO:0007669"/>
    <property type="project" value="UniProtKB-SubCell"/>
</dbReference>
<dbReference type="eggNOG" id="COG2020">
    <property type="taxonomic scope" value="Bacteria"/>
</dbReference>
<dbReference type="EMBL" id="AP012029">
    <property type="protein sequence ID" value="BAJ62405.1"/>
    <property type="molecule type" value="Genomic_DNA"/>
</dbReference>
<keyword evidence="8" id="KW-1185">Reference proteome</keyword>
<evidence type="ECO:0000256" key="6">
    <source>
        <dbReference type="SAM" id="Phobius"/>
    </source>
</evidence>
<dbReference type="InterPro" id="IPR010721">
    <property type="entry name" value="UstE-like"/>
</dbReference>
<keyword evidence="5 6" id="KW-0472">Membrane</keyword>
<dbReference type="OrthoDB" id="9809773at2"/>
<keyword evidence="3 6" id="KW-0812">Transmembrane</keyword>
<name>E8N070_ANATU</name>
<evidence type="ECO:0000256" key="3">
    <source>
        <dbReference type="ARBA" id="ARBA00022692"/>
    </source>
</evidence>
<feature type="transmembrane region" description="Helical" evidence="6">
    <location>
        <begin position="79"/>
        <end position="98"/>
    </location>
</feature>
<feature type="transmembrane region" description="Helical" evidence="6">
    <location>
        <begin position="6"/>
        <end position="26"/>
    </location>
</feature>
<evidence type="ECO:0000256" key="2">
    <source>
        <dbReference type="ARBA" id="ARBA00010631"/>
    </source>
</evidence>
<dbReference type="KEGG" id="atm:ANT_03710"/>
<dbReference type="STRING" id="926569.ANT_03710"/>
<dbReference type="PANTHER" id="PTHR31040">
    <property type="entry name" value="NURIM"/>
    <property type="match status" value="1"/>
</dbReference>
<accession>E8N070</accession>
<comment type="subcellular location">
    <subcellularLocation>
        <location evidence="1">Membrane</location>
        <topology evidence="1">Multi-pass membrane protein</topology>
    </subcellularLocation>
</comment>
<organism evidence="7 8">
    <name type="scientific">Anaerolinea thermophila (strain DSM 14523 / JCM 11388 / NBRC 100420 / UNI-1)</name>
    <dbReference type="NCBI Taxonomy" id="926569"/>
    <lineage>
        <taxon>Bacteria</taxon>
        <taxon>Bacillati</taxon>
        <taxon>Chloroflexota</taxon>
        <taxon>Anaerolineae</taxon>
        <taxon>Anaerolineales</taxon>
        <taxon>Anaerolineaceae</taxon>
        <taxon>Anaerolinea</taxon>
    </lineage>
</organism>
<dbReference type="PANTHER" id="PTHR31040:SF1">
    <property type="entry name" value="NURIM"/>
    <property type="match status" value="1"/>
</dbReference>
<dbReference type="InParanoid" id="E8N070"/>